<evidence type="ECO:0000256" key="1">
    <source>
        <dbReference type="ARBA" id="ARBA00004863"/>
    </source>
</evidence>
<sequence>MSIPLNPQKRTIRIGQIDYTNVWPIFYHFKPEQTLLPVELIPAVPSTLNKSMKEGNIDMGPISAFAYGESSEDYVLFPDLSVSAYGAVNSILLFLNKPLMEALEGTIALTTSSATSINLFKIIAEKRYGAQPSYISMDPQLEGMMENADAALLIGDHAIRAYWDNERHGRYQVLDLGQMWQEWTGHWMTFAVWAVRKQALVSHPSDIGRIVDAFEQSKHKSILNPEPLIHTAVQRVGGTEKFWRHYFANLNYDFGPRQQQGLQLYFEYAYELGLIDHHVQLDIWSENKVG</sequence>
<accession>A0ABR9AUR4</accession>
<name>A0ABR9AUR4_9BACL</name>
<keyword evidence="3 4" id="KW-0456">Lyase</keyword>
<keyword evidence="6" id="KW-1185">Reference proteome</keyword>
<organism evidence="5 6">
    <name type="scientific">Paenibacillus arenosi</name>
    <dbReference type="NCBI Taxonomy" id="2774142"/>
    <lineage>
        <taxon>Bacteria</taxon>
        <taxon>Bacillati</taxon>
        <taxon>Bacillota</taxon>
        <taxon>Bacilli</taxon>
        <taxon>Bacillales</taxon>
        <taxon>Paenibacillaceae</taxon>
        <taxon>Paenibacillus</taxon>
    </lineage>
</organism>
<dbReference type="PANTHER" id="PTHR37690">
    <property type="entry name" value="CHORISMATE DEHYDRATASE"/>
    <property type="match status" value="1"/>
</dbReference>
<dbReference type="Proteomes" id="UP000634529">
    <property type="component" value="Unassembled WGS sequence"/>
</dbReference>
<dbReference type="RefSeq" id="WP_192024030.1">
    <property type="nucleotide sequence ID" value="NZ_JACYTN010000002.1"/>
</dbReference>
<dbReference type="SUPFAM" id="SSF53850">
    <property type="entry name" value="Periplasmic binding protein-like II"/>
    <property type="match status" value="1"/>
</dbReference>
<evidence type="ECO:0000256" key="4">
    <source>
        <dbReference type="HAMAP-Rule" id="MF_00995"/>
    </source>
</evidence>
<keyword evidence="2 4" id="KW-0474">Menaquinone biosynthesis</keyword>
<dbReference type="PANTHER" id="PTHR37690:SF1">
    <property type="entry name" value="CHORISMATE DEHYDRATASE"/>
    <property type="match status" value="1"/>
</dbReference>
<dbReference type="Pfam" id="PF02621">
    <property type="entry name" value="VitK2_biosynth"/>
    <property type="match status" value="1"/>
</dbReference>
<dbReference type="HAMAP" id="MF_00995">
    <property type="entry name" value="MqnA"/>
    <property type="match status" value="1"/>
</dbReference>
<dbReference type="InterPro" id="IPR003773">
    <property type="entry name" value="Menaquinone_biosynth"/>
</dbReference>
<dbReference type="CDD" id="cd13634">
    <property type="entry name" value="PBP2_Sco4506"/>
    <property type="match status" value="1"/>
</dbReference>
<proteinExistence type="inferred from homology"/>
<comment type="pathway">
    <text evidence="1 4">Quinol/quinone metabolism; menaquinone biosynthesis.</text>
</comment>
<evidence type="ECO:0000313" key="6">
    <source>
        <dbReference type="Proteomes" id="UP000634529"/>
    </source>
</evidence>
<evidence type="ECO:0000256" key="2">
    <source>
        <dbReference type="ARBA" id="ARBA00022428"/>
    </source>
</evidence>
<comment type="function">
    <text evidence="4">Catalyzes the dehydration of chorismate into 3-[(1-carboxyvinyl)oxy]benzoate, a step in the biosynthesis of menaquinone (MK, vitamin K2).</text>
</comment>
<comment type="similarity">
    <text evidence="4">Belongs to the MqnA/MqnD family. MqnA subfamily.</text>
</comment>
<gene>
    <name evidence="4" type="primary">mqnA</name>
    <name evidence="5" type="ORF">IFO66_04810</name>
</gene>
<dbReference type="Gene3D" id="3.40.190.10">
    <property type="entry name" value="Periplasmic binding protein-like II"/>
    <property type="match status" value="2"/>
</dbReference>
<dbReference type="EMBL" id="JACYTN010000002">
    <property type="protein sequence ID" value="MBD8497621.1"/>
    <property type="molecule type" value="Genomic_DNA"/>
</dbReference>
<comment type="catalytic activity">
    <reaction evidence="4">
        <text>chorismate = 3-[(1-carboxyvinyl)-oxy]benzoate + H2O</text>
        <dbReference type="Rhea" id="RHEA:40051"/>
        <dbReference type="ChEBI" id="CHEBI:15377"/>
        <dbReference type="ChEBI" id="CHEBI:29748"/>
        <dbReference type="ChEBI" id="CHEBI:76981"/>
        <dbReference type="EC" id="4.2.1.151"/>
    </reaction>
</comment>
<comment type="caution">
    <text evidence="5">The sequence shown here is derived from an EMBL/GenBank/DDBJ whole genome shotgun (WGS) entry which is preliminary data.</text>
</comment>
<protein>
    <recommendedName>
        <fullName evidence="4">Chorismate dehydratase</fullName>
        <ecNumber evidence="4">4.2.1.151</ecNumber>
    </recommendedName>
    <alternativeName>
        <fullName evidence="4">Menaquinone biosynthetic enzyme MqnA</fullName>
    </alternativeName>
</protein>
<dbReference type="InterPro" id="IPR030868">
    <property type="entry name" value="MqnA"/>
</dbReference>
<dbReference type="EC" id="4.2.1.151" evidence="4"/>
<evidence type="ECO:0000313" key="5">
    <source>
        <dbReference type="EMBL" id="MBD8497621.1"/>
    </source>
</evidence>
<reference evidence="5 6" key="1">
    <citation type="submission" date="2020-09" db="EMBL/GenBank/DDBJ databases">
        <title>Paenibacillus sp. CAU 1523 isolated from sand of Haeundae Beach.</title>
        <authorList>
            <person name="Kim W."/>
        </authorList>
    </citation>
    <scope>NUCLEOTIDE SEQUENCE [LARGE SCALE GENOMIC DNA]</scope>
    <source>
        <strain evidence="5 6">CAU 1523</strain>
    </source>
</reference>
<evidence type="ECO:0000256" key="3">
    <source>
        <dbReference type="ARBA" id="ARBA00023239"/>
    </source>
</evidence>